<reference evidence="3 4" key="1">
    <citation type="submission" date="2021-01" db="EMBL/GenBank/DDBJ databases">
        <title>Genomic Encyclopedia of Type Strains, Phase IV (KMG-IV): sequencing the most valuable type-strain genomes for metagenomic binning, comparative biology and taxonomic classification.</title>
        <authorList>
            <person name="Goeker M."/>
        </authorList>
    </citation>
    <scope>NUCLEOTIDE SEQUENCE [LARGE SCALE GENOMIC DNA]</scope>
    <source>
        <strain evidence="3 4">DSM 24834</strain>
    </source>
</reference>
<dbReference type="NCBIfam" id="TIGR02830">
    <property type="entry name" value="spore_III_AG"/>
    <property type="match status" value="1"/>
</dbReference>
<evidence type="ECO:0000256" key="1">
    <source>
        <dbReference type="SAM" id="MobiDB-lite"/>
    </source>
</evidence>
<evidence type="ECO:0000313" key="3">
    <source>
        <dbReference type="EMBL" id="MBM7584579.1"/>
    </source>
</evidence>
<organism evidence="3 4">
    <name type="scientific">Rossellomorea pakistanensis</name>
    <dbReference type="NCBI Taxonomy" id="992288"/>
    <lineage>
        <taxon>Bacteria</taxon>
        <taxon>Bacillati</taxon>
        <taxon>Bacillota</taxon>
        <taxon>Bacilli</taxon>
        <taxon>Bacillales</taxon>
        <taxon>Bacillaceae</taxon>
        <taxon>Rossellomorea</taxon>
    </lineage>
</organism>
<gene>
    <name evidence="3" type="ORF">JOC86_001116</name>
</gene>
<dbReference type="InterPro" id="IPR014195">
    <property type="entry name" value="Spore_III_AG"/>
</dbReference>
<keyword evidence="2" id="KW-0472">Membrane</keyword>
<keyword evidence="2" id="KW-0812">Transmembrane</keyword>
<protein>
    <submittedName>
        <fullName evidence="3">Stage III sporulation protein AG</fullName>
    </submittedName>
</protein>
<keyword evidence="2" id="KW-1133">Transmembrane helix</keyword>
<feature type="transmembrane region" description="Helical" evidence="2">
    <location>
        <begin position="32"/>
        <end position="52"/>
    </location>
</feature>
<evidence type="ECO:0000256" key="2">
    <source>
        <dbReference type="SAM" id="Phobius"/>
    </source>
</evidence>
<dbReference type="Proteomes" id="UP001646157">
    <property type="component" value="Unassembled WGS sequence"/>
</dbReference>
<evidence type="ECO:0000313" key="4">
    <source>
        <dbReference type="Proteomes" id="UP001646157"/>
    </source>
</evidence>
<feature type="region of interest" description="Disordered" evidence="1">
    <location>
        <begin position="126"/>
        <end position="150"/>
    </location>
</feature>
<dbReference type="RefSeq" id="WP_205168716.1">
    <property type="nucleotide sequence ID" value="NZ_JAFBDZ010000001.1"/>
</dbReference>
<name>A0ABS2N9P2_9BACI</name>
<dbReference type="EMBL" id="JAFBDZ010000001">
    <property type="protein sequence ID" value="MBM7584579.1"/>
    <property type="molecule type" value="Genomic_DNA"/>
</dbReference>
<comment type="caution">
    <text evidence="3">The sequence shown here is derived from an EMBL/GenBank/DDBJ whole genome shotgun (WGS) entry which is preliminary data.</text>
</comment>
<keyword evidence="4" id="KW-1185">Reference proteome</keyword>
<accession>A0ABS2N9P2</accession>
<proteinExistence type="predicted"/>
<sequence>MKNDQGPIHWLKKWLSKDSEDSPPKEKKGTKFHYFLIVLLAGVAFMLISDLWKVDEKGSTEVSLQTKSAEEDVPTLGKNSKKGIPKISDFENQYENQLKDALEQIAGVRDVTVVVNVEATGEKVYQKNSSTKNQLTKETDPQGGERTIEDKSSDEQIVIVQEGEKEVPIILETKKPEVSGVLVVAKGADNIQVKSWIIEAVTRALDVERHKVAVMPK</sequence>